<evidence type="ECO:0000259" key="1">
    <source>
        <dbReference type="Pfam" id="PF18480"/>
    </source>
</evidence>
<proteinExistence type="predicted"/>
<dbReference type="RefSeq" id="WP_068543385.1">
    <property type="nucleotide sequence ID" value="NZ_LSFI01000049.1"/>
</dbReference>
<accession>A0A177E4U2</accession>
<feature type="domain" description="DUF5615" evidence="1">
    <location>
        <begin position="1"/>
        <end position="110"/>
    </location>
</feature>
<dbReference type="InterPro" id="IPR041049">
    <property type="entry name" value="DUF5615"/>
</dbReference>
<sequence length="121" mass="13930">MKILVDVNLSPSLVLLLREKNYEAFHWSEIGSLSAKDEEILSWAKENKFIILTNDLDFGAILAATKADFPSVIQVRTLDVRPHVLLPKILYLLENYQEYLIQGALIVLDERKTRIRILPLK</sequence>
<protein>
    <recommendedName>
        <fullName evidence="1">DUF5615 domain-containing protein</fullName>
    </recommendedName>
</protein>
<comment type="caution">
    <text evidence="2">The sequence shown here is derived from an EMBL/GenBank/DDBJ whole genome shotgun (WGS) entry which is preliminary data.</text>
</comment>
<dbReference type="STRING" id="1795632.TH606_09675"/>
<organism evidence="2 3">
    <name type="scientific">Thermodesulfatator autotrophicus</name>
    <dbReference type="NCBI Taxonomy" id="1795632"/>
    <lineage>
        <taxon>Bacteria</taxon>
        <taxon>Pseudomonadati</taxon>
        <taxon>Thermodesulfobacteriota</taxon>
        <taxon>Thermodesulfobacteria</taxon>
        <taxon>Thermodesulfobacteriales</taxon>
        <taxon>Thermodesulfatatoraceae</taxon>
        <taxon>Thermodesulfatator</taxon>
    </lineage>
</organism>
<evidence type="ECO:0000313" key="2">
    <source>
        <dbReference type="EMBL" id="OAG26925.1"/>
    </source>
</evidence>
<reference evidence="2 3" key="1">
    <citation type="submission" date="2016-02" db="EMBL/GenBank/DDBJ databases">
        <title>Draft genome sequence of Thermodesulfatator sp. S606.</title>
        <authorList>
            <person name="Lai Q."/>
            <person name="Cao J."/>
            <person name="Dupont S."/>
            <person name="Shao Z."/>
            <person name="Jebbar M."/>
            <person name="Alain K."/>
        </authorList>
    </citation>
    <scope>NUCLEOTIDE SEQUENCE [LARGE SCALE GENOMIC DNA]</scope>
    <source>
        <strain evidence="2 3">S606</strain>
    </source>
</reference>
<dbReference type="Pfam" id="PF18480">
    <property type="entry name" value="DUF5615"/>
    <property type="match status" value="1"/>
</dbReference>
<name>A0A177E4U2_9BACT</name>
<dbReference type="OrthoDB" id="334367at2"/>
<gene>
    <name evidence="2" type="ORF">TH606_09675</name>
</gene>
<keyword evidence="3" id="KW-1185">Reference proteome</keyword>
<dbReference type="Proteomes" id="UP000076964">
    <property type="component" value="Unassembled WGS sequence"/>
</dbReference>
<evidence type="ECO:0000313" key="3">
    <source>
        <dbReference type="Proteomes" id="UP000076964"/>
    </source>
</evidence>
<dbReference type="AlphaFoldDB" id="A0A177E4U2"/>
<dbReference type="EMBL" id="LSFI01000049">
    <property type="protein sequence ID" value="OAG26925.1"/>
    <property type="molecule type" value="Genomic_DNA"/>
</dbReference>